<accession>A0A182D023</accession>
<dbReference type="AlphaFoldDB" id="A0A182D023"/>
<evidence type="ECO:0000313" key="2">
    <source>
        <dbReference type="EMBL" id="BAR98820.1"/>
    </source>
</evidence>
<proteinExistence type="predicted"/>
<feature type="region of interest" description="Disordered" evidence="1">
    <location>
        <begin position="1"/>
        <end position="20"/>
    </location>
</feature>
<dbReference type="Pfam" id="PF11154">
    <property type="entry name" value="DUF2934"/>
    <property type="match status" value="1"/>
</dbReference>
<dbReference type="InterPro" id="IPR021327">
    <property type="entry name" value="DUF2934"/>
</dbReference>
<sequence>MIMAEGKKTGSKRTAKAAPAPAVAVAASNPARNAGKTVAAIATSPAADAPLAVSRRVEAPEPAVAEPVVAATVAVDTEAAAVPAAANGHDAAAAISPEERAAMVADAAYYRAERRQFAPGFEQEDWFDAEREIEQLLSQRGTA</sequence>
<reference evidence="2" key="1">
    <citation type="journal article" date="2015" name="Genome Announc.">
        <title>Complete Genome Sequence of the Bacteriochlorophyll b-Producing Photosynthetic Bacterium Blastochloris viridis.</title>
        <authorList>
            <person name="Tsukatani Y."/>
            <person name="Hirose Y."/>
            <person name="Harada J."/>
            <person name="Misawa N."/>
            <person name="Mori K."/>
            <person name="Inoue K."/>
            <person name="Tamiaki H."/>
        </authorList>
    </citation>
    <scope>NUCLEOTIDE SEQUENCE [LARGE SCALE GENOMIC DNA]</scope>
    <source>
        <strain evidence="2">DSM 133</strain>
    </source>
</reference>
<name>A0A182D023_BLAVI</name>
<protein>
    <recommendedName>
        <fullName evidence="3">DUF2934 domain-containing protein</fullName>
    </recommendedName>
</protein>
<gene>
    <name evidence="2" type="ORF">BV133_1227</name>
</gene>
<dbReference type="OrthoDB" id="8549918at2"/>
<dbReference type="EMBL" id="AP014854">
    <property type="protein sequence ID" value="BAR98820.1"/>
    <property type="molecule type" value="Genomic_DNA"/>
</dbReference>
<organism evidence="2">
    <name type="scientific">Blastochloris viridis</name>
    <name type="common">Rhodopseudomonas viridis</name>
    <dbReference type="NCBI Taxonomy" id="1079"/>
    <lineage>
        <taxon>Bacteria</taxon>
        <taxon>Pseudomonadati</taxon>
        <taxon>Pseudomonadota</taxon>
        <taxon>Alphaproteobacteria</taxon>
        <taxon>Hyphomicrobiales</taxon>
        <taxon>Blastochloridaceae</taxon>
        <taxon>Blastochloris</taxon>
    </lineage>
</organism>
<evidence type="ECO:0000256" key="1">
    <source>
        <dbReference type="SAM" id="MobiDB-lite"/>
    </source>
</evidence>
<evidence type="ECO:0008006" key="3">
    <source>
        <dbReference type="Google" id="ProtNLM"/>
    </source>
</evidence>